<evidence type="ECO:0000256" key="1">
    <source>
        <dbReference type="SAM" id="MobiDB-lite"/>
    </source>
</evidence>
<feature type="compositionally biased region" description="Low complexity" evidence="1">
    <location>
        <begin position="282"/>
        <end position="295"/>
    </location>
</feature>
<evidence type="ECO:0000313" key="2">
    <source>
        <dbReference type="EMBL" id="KAK2604999.1"/>
    </source>
</evidence>
<comment type="caution">
    <text evidence="2">The sequence shown here is derived from an EMBL/GenBank/DDBJ whole genome shotgun (WGS) entry which is preliminary data.</text>
</comment>
<dbReference type="EMBL" id="JAUJFL010000004">
    <property type="protein sequence ID" value="KAK2604999.1"/>
    <property type="molecule type" value="Genomic_DNA"/>
</dbReference>
<feature type="compositionally biased region" description="Polar residues" evidence="1">
    <location>
        <begin position="133"/>
        <end position="143"/>
    </location>
</feature>
<feature type="compositionally biased region" description="Polar residues" evidence="1">
    <location>
        <begin position="193"/>
        <end position="223"/>
    </location>
</feature>
<feature type="compositionally biased region" description="Polar residues" evidence="1">
    <location>
        <begin position="81"/>
        <end position="97"/>
    </location>
</feature>
<name>A0AAD9SDQ4_PHOAM</name>
<feature type="compositionally biased region" description="Polar residues" evidence="1">
    <location>
        <begin position="110"/>
        <end position="126"/>
    </location>
</feature>
<sequence>MYRLAEAIKFQNEVSRATDRRSSRAPSRGGSRSPNMTDPSYNNMTSSGLGVTGTPRGNSRQATPQKLATPEQLFGRPSPVPTSVFQNTPTPVTQQPASKLADHFDPMQVDSRSGVPQETRSVNSTAPAGGRSLGSSRWATSGSVKPVSDVKAVDGSEFMDIDQNSLTSKLIQAYPSPESLLKASKSSEASPVPDSSANTSISGTASTQEAIIKNADNSGSSMNKGLYGSRWAASASKNESHSSLAPQYPDPSTLEPVYRSSDWLSDLSAEYKALSIKKKGAAEAQSAQASSTIQSNDVQSAARSVGPPSSGVTVQSGKITVKLPPHSAEVEPTVQTSCNPAAFDAPSQGPAFGQHPTPPLTRTSRGAADLRMPSVQRPNTDVSPAVEPSRAPAFAQPVDKKPLTPPANTSSASPFNDVAFKDWYNTKFMNRKA</sequence>
<feature type="region of interest" description="Disordered" evidence="1">
    <location>
        <begin position="1"/>
        <end position="158"/>
    </location>
</feature>
<proteinExistence type="predicted"/>
<feature type="region of interest" description="Disordered" evidence="1">
    <location>
        <begin position="178"/>
        <end position="225"/>
    </location>
</feature>
<dbReference type="AlphaFoldDB" id="A0AAD9SDQ4"/>
<feature type="region of interest" description="Disordered" evidence="1">
    <location>
        <begin position="280"/>
        <end position="317"/>
    </location>
</feature>
<reference evidence="2" key="1">
    <citation type="submission" date="2023-06" db="EMBL/GenBank/DDBJ databases">
        <authorList>
            <person name="Noh H."/>
        </authorList>
    </citation>
    <scope>NUCLEOTIDE SEQUENCE</scope>
    <source>
        <strain evidence="2">DUCC20226</strain>
    </source>
</reference>
<gene>
    <name evidence="2" type="ORF">N8I77_007881</name>
</gene>
<feature type="compositionally biased region" description="Polar residues" evidence="1">
    <location>
        <begin position="35"/>
        <end position="66"/>
    </location>
</feature>
<feature type="compositionally biased region" description="Low complexity" evidence="1">
    <location>
        <begin position="178"/>
        <end position="190"/>
    </location>
</feature>
<dbReference type="Proteomes" id="UP001265746">
    <property type="component" value="Unassembled WGS sequence"/>
</dbReference>
<evidence type="ECO:0000313" key="3">
    <source>
        <dbReference type="Proteomes" id="UP001265746"/>
    </source>
</evidence>
<accession>A0AAD9SDQ4</accession>
<keyword evidence="3" id="KW-1185">Reference proteome</keyword>
<protein>
    <submittedName>
        <fullName evidence="2">Uncharacterized protein</fullName>
    </submittedName>
</protein>
<feature type="compositionally biased region" description="Low complexity" evidence="1">
    <location>
        <begin position="24"/>
        <end position="34"/>
    </location>
</feature>
<feature type="region of interest" description="Disordered" evidence="1">
    <location>
        <begin position="338"/>
        <end position="416"/>
    </location>
</feature>
<organism evidence="2 3">
    <name type="scientific">Phomopsis amygdali</name>
    <name type="common">Fusicoccum amygdali</name>
    <dbReference type="NCBI Taxonomy" id="1214568"/>
    <lineage>
        <taxon>Eukaryota</taxon>
        <taxon>Fungi</taxon>
        <taxon>Dikarya</taxon>
        <taxon>Ascomycota</taxon>
        <taxon>Pezizomycotina</taxon>
        <taxon>Sordariomycetes</taxon>
        <taxon>Sordariomycetidae</taxon>
        <taxon>Diaporthales</taxon>
        <taxon>Diaporthaceae</taxon>
        <taxon>Diaporthe</taxon>
    </lineage>
</organism>